<name>A0A1R3HYN1_COCAP</name>
<dbReference type="STRING" id="210143.A0A1R3HYN1"/>
<sequence>MYVTRPLSWYKRFPAELQKCPSAEGQNYRKTFKSCRREDMPTDCYGNRDYSIVNKPQPADHRDIYQKFKFYSRHWTMDFSGISVASDGIPPSFLRVFSANTLTAACNFELGEARGLDIELRTRLPEFDFPLSCKTSERVVVGKWKAVKSSKCDEDKPEAADHGNFKFYSRQLTVDFSGKTVASDSAGVIPRLFLGVFKDGKPEDQVAKSTYYEMTLEQRWEQVFACDNIIGDYNEVNVVVVDVKVEREVFRVGGNEKEALRYGSVMGDNGVMWFKSCNKEGKEEDIGLSLAIVERMKWEQER</sequence>
<evidence type="ECO:0000313" key="1">
    <source>
        <dbReference type="EMBL" id="OMO75447.1"/>
    </source>
</evidence>
<accession>A0A1R3HYN1</accession>
<organism evidence="1 2">
    <name type="scientific">Corchorus capsularis</name>
    <name type="common">Jute</name>
    <dbReference type="NCBI Taxonomy" id="210143"/>
    <lineage>
        <taxon>Eukaryota</taxon>
        <taxon>Viridiplantae</taxon>
        <taxon>Streptophyta</taxon>
        <taxon>Embryophyta</taxon>
        <taxon>Tracheophyta</taxon>
        <taxon>Spermatophyta</taxon>
        <taxon>Magnoliopsida</taxon>
        <taxon>eudicotyledons</taxon>
        <taxon>Gunneridae</taxon>
        <taxon>Pentapetalae</taxon>
        <taxon>rosids</taxon>
        <taxon>malvids</taxon>
        <taxon>Malvales</taxon>
        <taxon>Malvaceae</taxon>
        <taxon>Grewioideae</taxon>
        <taxon>Apeibeae</taxon>
        <taxon>Corchorus</taxon>
    </lineage>
</organism>
<dbReference type="EMBL" id="AWWV01011017">
    <property type="protein sequence ID" value="OMO75447.1"/>
    <property type="molecule type" value="Genomic_DNA"/>
</dbReference>
<dbReference type="Gramene" id="OMO75447">
    <property type="protein sequence ID" value="OMO75447"/>
    <property type="gene ID" value="CCACVL1_16168"/>
</dbReference>
<protein>
    <submittedName>
        <fullName evidence="1">Uncharacterized protein</fullName>
    </submittedName>
</protein>
<dbReference type="PANTHER" id="PTHR31050:SF3">
    <property type="entry name" value="OS08G0412800 PROTEIN"/>
    <property type="match status" value="1"/>
</dbReference>
<gene>
    <name evidence="1" type="ORF">CCACVL1_16168</name>
</gene>
<evidence type="ECO:0000313" key="2">
    <source>
        <dbReference type="Proteomes" id="UP000188268"/>
    </source>
</evidence>
<dbReference type="Proteomes" id="UP000188268">
    <property type="component" value="Unassembled WGS sequence"/>
</dbReference>
<proteinExistence type="predicted"/>
<dbReference type="PANTHER" id="PTHR31050">
    <property type="entry name" value="OS08G0413200 PROTEIN"/>
    <property type="match status" value="1"/>
</dbReference>
<reference evidence="1 2" key="1">
    <citation type="submission" date="2013-09" db="EMBL/GenBank/DDBJ databases">
        <title>Corchorus capsularis genome sequencing.</title>
        <authorList>
            <person name="Alam M."/>
            <person name="Haque M.S."/>
            <person name="Islam M.S."/>
            <person name="Emdad E.M."/>
            <person name="Islam M.M."/>
            <person name="Ahmed B."/>
            <person name="Halim A."/>
            <person name="Hossen Q.M.M."/>
            <person name="Hossain M.Z."/>
            <person name="Ahmed R."/>
            <person name="Khan M.M."/>
            <person name="Islam R."/>
            <person name="Rashid M.M."/>
            <person name="Khan S.A."/>
            <person name="Rahman M.S."/>
            <person name="Alam M."/>
        </authorList>
    </citation>
    <scope>NUCLEOTIDE SEQUENCE [LARGE SCALE GENOMIC DNA]</scope>
    <source>
        <strain evidence="2">cv. CVL-1</strain>
        <tissue evidence="1">Whole seedling</tissue>
    </source>
</reference>
<dbReference type="OrthoDB" id="647907at2759"/>
<keyword evidence="2" id="KW-1185">Reference proteome</keyword>
<comment type="caution">
    <text evidence="1">The sequence shown here is derived from an EMBL/GenBank/DDBJ whole genome shotgun (WGS) entry which is preliminary data.</text>
</comment>
<dbReference type="AlphaFoldDB" id="A0A1R3HYN1"/>